<dbReference type="AlphaFoldDB" id="A0A5J4UYE1"/>
<dbReference type="InterPro" id="IPR042178">
    <property type="entry name" value="Serpin_sf_1"/>
</dbReference>
<dbReference type="Gene3D" id="3.30.497.10">
    <property type="entry name" value="Antithrombin, subunit I, domain 2"/>
    <property type="match status" value="1"/>
</dbReference>
<comment type="caution">
    <text evidence="2">The sequence shown here is derived from an EMBL/GenBank/DDBJ whole genome shotgun (WGS) entry which is preliminary data.</text>
</comment>
<feature type="domain" description="Serpin" evidence="1">
    <location>
        <begin position="2"/>
        <end position="67"/>
    </location>
</feature>
<dbReference type="EMBL" id="SNRW01011459">
    <property type="protein sequence ID" value="KAA6375122.1"/>
    <property type="molecule type" value="Genomic_DNA"/>
</dbReference>
<dbReference type="SUPFAM" id="SSF56574">
    <property type="entry name" value="Serpins"/>
    <property type="match status" value="1"/>
</dbReference>
<reference evidence="2 3" key="1">
    <citation type="submission" date="2019-03" db="EMBL/GenBank/DDBJ databases">
        <title>Single cell metagenomics reveals metabolic interactions within the superorganism composed of flagellate Streblomastix strix and complex community of Bacteroidetes bacteria on its surface.</title>
        <authorList>
            <person name="Treitli S.C."/>
            <person name="Kolisko M."/>
            <person name="Husnik F."/>
            <person name="Keeling P."/>
            <person name="Hampl V."/>
        </authorList>
    </citation>
    <scope>NUCLEOTIDE SEQUENCE [LARGE SCALE GENOMIC DNA]</scope>
    <source>
        <strain evidence="2">ST1C</strain>
    </source>
</reference>
<proteinExistence type="predicted"/>
<sequence length="83" mass="9443">MSNVYHQVEVKIDEDGAEAVAAMIFEEKENLVKNQEDESEIYFTIDRPFLVAIYDTQTNMPIFIGKIKTVGNADVEAEMKVDL</sequence>
<evidence type="ECO:0000313" key="2">
    <source>
        <dbReference type="EMBL" id="KAA6375122.1"/>
    </source>
</evidence>
<name>A0A5J4UYE1_9EUKA</name>
<evidence type="ECO:0000313" key="3">
    <source>
        <dbReference type="Proteomes" id="UP000324800"/>
    </source>
</evidence>
<accession>A0A5J4UYE1</accession>
<dbReference type="PROSITE" id="PS00284">
    <property type="entry name" value="SERPIN"/>
    <property type="match status" value="1"/>
</dbReference>
<organism evidence="2 3">
    <name type="scientific">Streblomastix strix</name>
    <dbReference type="NCBI Taxonomy" id="222440"/>
    <lineage>
        <taxon>Eukaryota</taxon>
        <taxon>Metamonada</taxon>
        <taxon>Preaxostyla</taxon>
        <taxon>Oxymonadida</taxon>
        <taxon>Streblomastigidae</taxon>
        <taxon>Streblomastix</taxon>
    </lineage>
</organism>
<dbReference type="OrthoDB" id="6419887at2759"/>
<gene>
    <name evidence="2" type="ORF">EZS28_029351</name>
</gene>
<dbReference type="InterPro" id="IPR036186">
    <property type="entry name" value="Serpin_sf"/>
</dbReference>
<dbReference type="InterPro" id="IPR023796">
    <property type="entry name" value="Serpin_dom"/>
</dbReference>
<dbReference type="Pfam" id="PF00079">
    <property type="entry name" value="Serpin"/>
    <property type="match status" value="1"/>
</dbReference>
<dbReference type="InterPro" id="IPR023795">
    <property type="entry name" value="Serpin_CS"/>
</dbReference>
<protein>
    <recommendedName>
        <fullName evidence="1">Serpin domain-containing protein</fullName>
    </recommendedName>
</protein>
<dbReference type="Proteomes" id="UP000324800">
    <property type="component" value="Unassembled WGS sequence"/>
</dbReference>
<evidence type="ECO:0000259" key="1">
    <source>
        <dbReference type="Pfam" id="PF00079"/>
    </source>
</evidence>